<feature type="region of interest" description="Disordered" evidence="20">
    <location>
        <begin position="1141"/>
        <end position="1171"/>
    </location>
</feature>
<dbReference type="Gene3D" id="1.10.287.690">
    <property type="entry name" value="Helix hairpin bin"/>
    <property type="match status" value="1"/>
</dbReference>
<dbReference type="PRINTS" id="PR00106">
    <property type="entry name" value="DNAPOLB"/>
</dbReference>
<dbReference type="Pfam" id="PF24065">
    <property type="entry name" value="REV3_N"/>
    <property type="match status" value="1"/>
</dbReference>
<feature type="region of interest" description="Disordered" evidence="20">
    <location>
        <begin position="70"/>
        <end position="108"/>
    </location>
</feature>
<evidence type="ECO:0000256" key="15">
    <source>
        <dbReference type="ARBA" id="ARBA00023242"/>
    </source>
</evidence>
<accession>A0A5A9NFV8</accession>
<dbReference type="Pfam" id="PF15735">
    <property type="entry name" value="DUF4683"/>
    <property type="match status" value="1"/>
</dbReference>
<dbReference type="SMART" id="SM00486">
    <property type="entry name" value="POLBc"/>
    <property type="match status" value="1"/>
</dbReference>
<dbReference type="FunFam" id="1.10.132.60:FF:000005">
    <property type="entry name" value="Putative DNA polymerase zeta catalytic subunit"/>
    <property type="match status" value="1"/>
</dbReference>
<evidence type="ECO:0000259" key="21">
    <source>
        <dbReference type="Pfam" id="PF00136"/>
    </source>
</evidence>
<dbReference type="Pfam" id="PF14260">
    <property type="entry name" value="zf-C4pol"/>
    <property type="match status" value="1"/>
</dbReference>
<keyword evidence="28" id="KW-1185">Reference proteome</keyword>
<dbReference type="InterPro" id="IPR023211">
    <property type="entry name" value="DNA_pol_palm_dom_sf"/>
</dbReference>
<dbReference type="PANTHER" id="PTHR45812">
    <property type="entry name" value="DNA POLYMERASE ZETA CATALYTIC SUBUNIT"/>
    <property type="match status" value="1"/>
</dbReference>
<feature type="compositionally biased region" description="Polar residues" evidence="20">
    <location>
        <begin position="2140"/>
        <end position="2151"/>
    </location>
</feature>
<feature type="region of interest" description="Disordered" evidence="20">
    <location>
        <begin position="906"/>
        <end position="959"/>
    </location>
</feature>
<dbReference type="InterPro" id="IPR006133">
    <property type="entry name" value="DNA-dir_DNA_pol_B_exonuc"/>
</dbReference>
<feature type="compositionally biased region" description="Polar residues" evidence="20">
    <location>
        <begin position="1659"/>
        <end position="1688"/>
    </location>
</feature>
<protein>
    <recommendedName>
        <fullName evidence="5">DNA polymerase zeta catalytic subunit</fullName>
        <ecNumber evidence="4">2.7.7.7</ecNumber>
    </recommendedName>
    <alternativeName>
        <fullName evidence="19">Protein reversionless 3-like</fullName>
    </alternativeName>
</protein>
<dbReference type="Proteomes" id="UP000324632">
    <property type="component" value="Chromosome 18"/>
</dbReference>
<evidence type="ECO:0000259" key="24">
    <source>
        <dbReference type="Pfam" id="PF15735"/>
    </source>
</evidence>
<evidence type="ECO:0000256" key="11">
    <source>
        <dbReference type="ARBA" id="ARBA00022932"/>
    </source>
</evidence>
<evidence type="ECO:0000256" key="4">
    <source>
        <dbReference type="ARBA" id="ARBA00012417"/>
    </source>
</evidence>
<evidence type="ECO:0000256" key="5">
    <source>
        <dbReference type="ARBA" id="ARBA00021589"/>
    </source>
</evidence>
<feature type="domain" description="DNA-directed DNA polymerase family B exonuclease" evidence="22">
    <location>
        <begin position="2550"/>
        <end position="2739"/>
    </location>
</feature>
<feature type="domain" description="DUF4683" evidence="24">
    <location>
        <begin position="1161"/>
        <end position="1541"/>
    </location>
</feature>
<gene>
    <name evidence="27" type="ORF">E1301_Tti011807</name>
</gene>
<evidence type="ECO:0000256" key="13">
    <source>
        <dbReference type="ARBA" id="ARBA00023014"/>
    </source>
</evidence>
<feature type="domain" description="C4-type zinc-finger of DNA polymerase delta" evidence="23">
    <location>
        <begin position="3292"/>
        <end position="3359"/>
    </location>
</feature>
<dbReference type="Pfam" id="PF24055">
    <property type="entry name" value="POL3_N"/>
    <property type="match status" value="1"/>
</dbReference>
<evidence type="ECO:0000259" key="23">
    <source>
        <dbReference type="Pfam" id="PF14260"/>
    </source>
</evidence>
<keyword evidence="9" id="KW-0227">DNA damage</keyword>
<feature type="compositionally biased region" description="Polar residues" evidence="20">
    <location>
        <begin position="1312"/>
        <end position="1323"/>
    </location>
</feature>
<dbReference type="GO" id="GO:0016035">
    <property type="term" value="C:zeta DNA polymerase complex"/>
    <property type="evidence" value="ECO:0007669"/>
    <property type="project" value="InterPro"/>
</dbReference>
<dbReference type="InterPro" id="IPR006172">
    <property type="entry name" value="DNA-dir_DNA_pol_B"/>
</dbReference>
<comment type="subcellular location">
    <subcellularLocation>
        <location evidence="2">Nucleus</location>
    </subcellularLocation>
</comment>
<evidence type="ECO:0000256" key="8">
    <source>
        <dbReference type="ARBA" id="ARBA00022723"/>
    </source>
</evidence>
<feature type="region of interest" description="Disordered" evidence="20">
    <location>
        <begin position="479"/>
        <end position="505"/>
    </location>
</feature>
<evidence type="ECO:0000256" key="19">
    <source>
        <dbReference type="ARBA" id="ARBA00075683"/>
    </source>
</evidence>
<evidence type="ECO:0000259" key="25">
    <source>
        <dbReference type="Pfam" id="PF24055"/>
    </source>
</evidence>
<evidence type="ECO:0000256" key="9">
    <source>
        <dbReference type="ARBA" id="ARBA00022763"/>
    </source>
</evidence>
<evidence type="ECO:0000256" key="17">
    <source>
        <dbReference type="ARBA" id="ARBA00059263"/>
    </source>
</evidence>
<dbReference type="Pfam" id="PF03104">
    <property type="entry name" value="DNA_pol_B_exo1"/>
    <property type="match status" value="1"/>
</dbReference>
<feature type="compositionally biased region" description="Basic and acidic residues" evidence="20">
    <location>
        <begin position="1278"/>
        <end position="1288"/>
    </location>
</feature>
<keyword evidence="6" id="KW-0808">Transferase</keyword>
<keyword evidence="12" id="KW-0408">Iron</keyword>
<evidence type="ECO:0000313" key="28">
    <source>
        <dbReference type="Proteomes" id="UP000324632"/>
    </source>
</evidence>
<feature type="compositionally biased region" description="Low complexity" evidence="20">
    <location>
        <begin position="1583"/>
        <end position="1600"/>
    </location>
</feature>
<dbReference type="FunFam" id="1.10.287.690:FF:000002">
    <property type="entry name" value="DNA polymerase zeta"/>
    <property type="match status" value="1"/>
</dbReference>
<dbReference type="InterPro" id="IPR043502">
    <property type="entry name" value="DNA/RNA_pol_sf"/>
</dbReference>
<reference evidence="27 28" key="1">
    <citation type="journal article" date="2019" name="Mol. Ecol. Resour.">
        <title>Chromosome-level genome assembly of Triplophysa tibetana, a fish adapted to the harsh high-altitude environment of the Tibetan Plateau.</title>
        <authorList>
            <person name="Yang X."/>
            <person name="Liu H."/>
            <person name="Ma Z."/>
            <person name="Zou Y."/>
            <person name="Zou M."/>
            <person name="Mao Y."/>
            <person name="Li X."/>
            <person name="Wang H."/>
            <person name="Chen T."/>
            <person name="Wang W."/>
            <person name="Yang R."/>
        </authorList>
    </citation>
    <scope>NUCLEOTIDE SEQUENCE [LARGE SCALE GENOMIC DNA]</scope>
    <source>
        <strain evidence="27">TTIB1903HZAU</strain>
        <tissue evidence="27">Muscle</tissue>
    </source>
</reference>
<evidence type="ECO:0000259" key="22">
    <source>
        <dbReference type="Pfam" id="PF03104"/>
    </source>
</evidence>
<evidence type="ECO:0000256" key="18">
    <source>
        <dbReference type="ARBA" id="ARBA00066163"/>
    </source>
</evidence>
<evidence type="ECO:0000256" key="20">
    <source>
        <dbReference type="SAM" id="MobiDB-lite"/>
    </source>
</evidence>
<feature type="compositionally biased region" description="Polar residues" evidence="20">
    <location>
        <begin position="1896"/>
        <end position="1915"/>
    </location>
</feature>
<keyword evidence="13" id="KW-0411">Iron-sulfur</keyword>
<evidence type="ECO:0000256" key="2">
    <source>
        <dbReference type="ARBA" id="ARBA00004123"/>
    </source>
</evidence>
<feature type="compositionally biased region" description="Polar residues" evidence="20">
    <location>
        <begin position="949"/>
        <end position="959"/>
    </location>
</feature>
<name>A0A5A9NFV8_9TELE</name>
<dbReference type="GO" id="GO:0046872">
    <property type="term" value="F:metal ion binding"/>
    <property type="evidence" value="ECO:0007669"/>
    <property type="project" value="UniProtKB-KW"/>
</dbReference>
<dbReference type="Gene3D" id="3.90.1600.10">
    <property type="entry name" value="Palm domain of DNA polymerase"/>
    <property type="match status" value="1"/>
</dbReference>
<keyword evidence="7" id="KW-0548">Nucleotidyltransferase</keyword>
<dbReference type="CDD" id="cd22287">
    <property type="entry name" value="REV3L_RBD"/>
    <property type="match status" value="1"/>
</dbReference>
<comment type="caution">
    <text evidence="27">The sequence shown here is derived from an EMBL/GenBank/DDBJ whole genome shotgun (WGS) entry which is preliminary data.</text>
</comment>
<dbReference type="CDD" id="cd05534">
    <property type="entry name" value="POLBc_zeta"/>
    <property type="match status" value="1"/>
</dbReference>
<dbReference type="InterPro" id="IPR017964">
    <property type="entry name" value="DNA-dir_DNA_pol_B_CS"/>
</dbReference>
<feature type="domain" description="DNA polymerase delta/zeta catalytic subunit N-terminal" evidence="25">
    <location>
        <begin position="326"/>
        <end position="404"/>
    </location>
</feature>
<evidence type="ECO:0000256" key="10">
    <source>
        <dbReference type="ARBA" id="ARBA00022833"/>
    </source>
</evidence>
<feature type="compositionally biased region" description="Low complexity" evidence="20">
    <location>
        <begin position="909"/>
        <end position="918"/>
    </location>
</feature>
<feature type="compositionally biased region" description="Polar residues" evidence="20">
    <location>
        <begin position="1247"/>
        <end position="1257"/>
    </location>
</feature>
<feature type="region of interest" description="Disordered" evidence="20">
    <location>
        <begin position="2140"/>
        <end position="2166"/>
    </location>
</feature>
<keyword evidence="14" id="KW-0234">DNA repair</keyword>
<feature type="compositionally biased region" description="Basic residues" evidence="20">
    <location>
        <begin position="1614"/>
        <end position="1631"/>
    </location>
</feature>
<dbReference type="Gene3D" id="1.10.132.60">
    <property type="entry name" value="DNA polymerase family B, C-terminal domain"/>
    <property type="match status" value="1"/>
</dbReference>
<dbReference type="InterPro" id="IPR030559">
    <property type="entry name" value="PolZ_Rev3"/>
</dbReference>
<feature type="region of interest" description="Disordered" evidence="20">
    <location>
        <begin position="1244"/>
        <end position="1373"/>
    </location>
</feature>
<dbReference type="InterPro" id="IPR036397">
    <property type="entry name" value="RNaseH_sf"/>
</dbReference>
<comment type="cofactor">
    <cofactor evidence="1">
        <name>[4Fe-4S] cluster</name>
        <dbReference type="ChEBI" id="CHEBI:49883"/>
    </cofactor>
</comment>
<organism evidence="27 28">
    <name type="scientific">Triplophysa tibetana</name>
    <dbReference type="NCBI Taxonomy" id="1572043"/>
    <lineage>
        <taxon>Eukaryota</taxon>
        <taxon>Metazoa</taxon>
        <taxon>Chordata</taxon>
        <taxon>Craniata</taxon>
        <taxon>Vertebrata</taxon>
        <taxon>Euteleostomi</taxon>
        <taxon>Actinopterygii</taxon>
        <taxon>Neopterygii</taxon>
        <taxon>Teleostei</taxon>
        <taxon>Ostariophysi</taxon>
        <taxon>Cypriniformes</taxon>
        <taxon>Nemacheilidae</taxon>
        <taxon>Triplophysa</taxon>
    </lineage>
</organism>
<comment type="similarity">
    <text evidence="3">Belongs to the DNA polymerase type-B family.</text>
</comment>
<keyword evidence="8" id="KW-0479">Metal-binding</keyword>
<feature type="compositionally biased region" description="Basic and acidic residues" evidence="20">
    <location>
        <begin position="2403"/>
        <end position="2415"/>
    </location>
</feature>
<dbReference type="InterPro" id="IPR006134">
    <property type="entry name" value="DNA-dir_DNA_pol_B_multi_dom"/>
</dbReference>
<feature type="region of interest" description="Disordered" evidence="20">
    <location>
        <begin position="2403"/>
        <end position="2457"/>
    </location>
</feature>
<evidence type="ECO:0000256" key="12">
    <source>
        <dbReference type="ARBA" id="ARBA00023004"/>
    </source>
</evidence>
<dbReference type="InterPro" id="IPR012337">
    <property type="entry name" value="RNaseH-like_sf"/>
</dbReference>
<proteinExistence type="inferred from homology"/>
<evidence type="ECO:0000256" key="6">
    <source>
        <dbReference type="ARBA" id="ARBA00022679"/>
    </source>
</evidence>
<dbReference type="SUPFAM" id="SSF56672">
    <property type="entry name" value="DNA/RNA polymerases"/>
    <property type="match status" value="1"/>
</dbReference>
<comment type="catalytic activity">
    <reaction evidence="16">
        <text>DNA(n) + a 2'-deoxyribonucleoside 5'-triphosphate = DNA(n+1) + diphosphate</text>
        <dbReference type="Rhea" id="RHEA:22508"/>
        <dbReference type="Rhea" id="RHEA-COMP:17339"/>
        <dbReference type="Rhea" id="RHEA-COMP:17340"/>
        <dbReference type="ChEBI" id="CHEBI:33019"/>
        <dbReference type="ChEBI" id="CHEBI:61560"/>
        <dbReference type="ChEBI" id="CHEBI:173112"/>
        <dbReference type="EC" id="2.7.7.7"/>
    </reaction>
</comment>
<dbReference type="PANTHER" id="PTHR45812:SF1">
    <property type="entry name" value="DNA POLYMERASE ZETA CATALYTIC SUBUNIT"/>
    <property type="match status" value="1"/>
</dbReference>
<evidence type="ECO:0000313" key="27">
    <source>
        <dbReference type="EMBL" id="KAA0708872.1"/>
    </source>
</evidence>
<feature type="compositionally biased region" description="Low complexity" evidence="20">
    <location>
        <begin position="2152"/>
        <end position="2166"/>
    </location>
</feature>
<evidence type="ECO:0000256" key="3">
    <source>
        <dbReference type="ARBA" id="ARBA00005755"/>
    </source>
</evidence>
<feature type="domain" description="DNA polymerase zeta catalytic subunit N-terminal" evidence="26">
    <location>
        <begin position="271"/>
        <end position="325"/>
    </location>
</feature>
<evidence type="ECO:0000256" key="14">
    <source>
        <dbReference type="ARBA" id="ARBA00023204"/>
    </source>
</evidence>
<dbReference type="CDD" id="cd05778">
    <property type="entry name" value="DNA_polB_zeta_exo"/>
    <property type="match status" value="1"/>
</dbReference>
<keyword evidence="10" id="KW-0862">Zinc</keyword>
<keyword evidence="15" id="KW-0539">Nucleus</keyword>
<dbReference type="GO" id="GO:0031981">
    <property type="term" value="C:nuclear lumen"/>
    <property type="evidence" value="ECO:0007669"/>
    <property type="project" value="UniProtKB-ARBA"/>
</dbReference>
<dbReference type="InterPro" id="IPR056435">
    <property type="entry name" value="DPOD/Z_N"/>
</dbReference>
<evidence type="ECO:0000256" key="1">
    <source>
        <dbReference type="ARBA" id="ARBA00001966"/>
    </source>
</evidence>
<sequence>MTLSTPIPVRPDSAFPQYLHEKNFPNLHRERFLFGTKADGCPHPSIAVETDELMSLSSLNLSWPACQHCQSHNPGPRESIDSLETDSFTGLPSQYLPQSARRGPQRDRIEDVSEDFSGLDLQNVPVSYSQSQNPVTPRQSTAPVRELISEVCIYPSQPGSVGQPQGLKRTISLPDYCRDVFITYSVDIAAELMPFVSFLLNQGFRPASHVPLWLLSTRRYRWPEDAEDLILRLLREEKYIIPPLGKESTEALKKGIDSSATFAACPADANMFSVRVVTADYYLNSPIRDLDVCYSDFRDSDVKKVPVVRIFGSTPAGQKTCLHLHGVFPYIYVPYDGFGQQANRYLRQVAYSIDRALNVSMGNPSSNTQHIFKVSLVTGMPFYGFHMKEKAFMKIYLYNPHMVKRVCELLQGGAVMNKSFQPHEAHIPYLLQLFIDYNLYGMNMINLAAVKFRKSHATECQKAKVEPVAGQQSISVELATEQQGSGQSSRDTGGQSTGSAGLQGTGNFRAAILPETRVTGGFMVAILAEAGSLGSSESAILTETAGSLAGSGTASKADQQSTAKTHTTCRVDPGAGVQEQMPLGPTEMGINGLVDISETRLQEQHIGEESSCKVDSTIPWKSPCTSKLNDSVLRDTMSTRWGEDNIPSSLILEEVERMSVCELEVDAVAADVLNRLEIENQIGRNPGLQAIWEDEKQRRREQSESSLIDVPESQDRGFVEFAESERILMKRFKEILKENEFDVTQAGSEVDPNEDSFPDLSLHPVVLTPDDLPSIAASQVDVHHDAIKELKRPDGKDTEVAVVDEEAILNLLENSHTFLPLSQNSNQSAILDGIQDQPMLDLLEELADFGALNQQCLSGSGICNSDDEEAGPELEKEEAELSIIMSQRWDNEIKEHSARQRLYMKEANESSSDEQQASSDEEMDWRGNTSFPADLSIPQLDGAADENSDSSITDKGSMTHSSLKVTDKILGSRNVFPNGAFLSETPSSAKIVLEYKCAERRLQEESSENHIKNKQTNECSTGLRVNKEITYIPPVKHPIPCNIANISQIGGDKIGVHPSYTNENKATGLNQSEPDGLMFGNSKLVQCRKKYGSIKNVEMNHISILENHRGFSVCYSERINCPTNTNMELSPKDCRNSVIRSFDQTPSPMGEGQPLAPQEGETGQGSKEGDVGELKIRYEDYQENKTERTVVAQQEAHYKFFPSVVLSNCLSRPVKKTILGKTGESCCTMEDPEQRRSRLKLFKKRTTLSQKGTSPLRTPTAIKEEAPPFYAITPGSLNEKETCSKENMETSDFSSVKKSESSLEDELAVSPSKISRTKVSSLPGSKYSLRKKRKRSRDTEDGDHLSSRSFKRSSVPNEGLKEKNHIQKKRRLSKKEPPVIIKYIIINRFKGQKNMLVKISKINADEPFTVLTPEKLEEYQKLAPPKHFWPKVQDTTAVQYPPPEPEVKKCPKGKLKVNLTSKRVSTSPKLKCDKARQTRRPRRVKAPLTLPKLPTPWPCYNDFTDDHSIEYSDVMVELGYLSERAPSSSDSTPPRCWSPTDPLLESNSNDHLINPLNDPCLGSPYHSRTPKPYKIGPQDRSRTSSPKKSSAVSKKCQSSSIKKTLVSGSIKTGHSQKKSKQTASKRQKKNCKSIERTVLEDGTSTPQKNRNLNKKLFQGTGNLSTEGSENSQTSLPVDNSPLESSSDGLTPFQHPGSLKSIQEDATVSCFDSQTVSISTEKKPDQGIDVFEVFNVTGSNKQEVQIALNLLTEKDTKPQGHPCSVITYSRSNSISQSLGLNGIVTPDECNLKSEVTSQEENPKNIQHSQSTAKTSMKSKRQSTKKNDSLMSLPEPVDFIPSLSDKKAITDESHRDLTISSIPKNGIICVPEMPSGLAVLKELLQKRQLKAGQTLQESVHVTENTSSTSHPNDVSNTIKRKRPPSLTTRKSTSARTKVPKESISKKSMKCKPGDLVRLDHLSGGSPVLMSDPGLDSCCSIEDSLSPELPDNYNFDINAIGQTEFSSLYSGNQFVLTDKNLPQKFLSDVSQEAINALVEGLGSRAQKIVEVDEDAKHGGCHRPGTVSPELFDKSSCENSKVFPNDISLPLFDSERTLNKDWGGTLGKINGVSHFQDFYCEKRDMLFDPEPFFSITSVSFRDNGVSPSSDLQDGNSATPNSSPRSVSSLSQLRNGVQTLKSGGTHILKPLMSPPTREEILATLLDLDLSEATYQEPFCSDPSDAPLKPREVGRRKLTLETRLANELAEFHGEISQQGLQFWKVAFSAMTNAGSASTHCSRASLSTKNQNPSSSGDQKVIMLPCKSAPSRERVQLWLQAKKQYECLLRDRKRVGDPKCVELKHSTCDRTSPQKKHLETPDSKYCNKGPEKVSELQCDKRNGLSLPLHISPVKAASINRSPKSMTHFLDTKAKDQEVDVKRGQVRSSCSPELPTWQESPSASKEDEDEKDLCDRLPAPNMDESHIYCTSPENVQPRDLLSPSPFHIQDQVSDDKTMYQLHSTPVLRRIRSIDDDGSNCSPTVNDEMEARSQWLHHRSNKNKDALRRVLLTTQMKVQHLTLMTMELHARTRRDLEPDPEFDPICALFYCLSSDSPLPSATTTQITGSIIIDKDYCSSGQASRSKAPLLFRSGVTGLQVTYACDEKQLFEEISNIMRKYDPDILVGYEVQMHSWGYLLQRASALGVDLCQRLSRVPGDAKENRFLAEKDEYGADTMSELHIVGRIFLNLWRIMKTEAALNNYSFENVAFHLLHQRFPLYSHRTLSDWFDHNTDVHRWKVVDHYVSRVCGMIQLLQQQDIIGRTSELARVFGIQFYHVLTRGSQYRVESMMLRIAKPMNYIPVTPSTQQRAQQRAAQCIPLVMEPESRFYSNSVVVLDFQSLYPSIVIAYNYCFSTCLGHVENLGTCDEFKFGCTTLRVPPDLLYQLRNDITISPNGIAFVKPSVRKGVLPSMLEEILKTRIMVKQSMKGCKNDKALFRLLNARQLGLKLIANVTFGYTSANFSGRMPSVEVGDSIVHKARETLERAIKMVNDTKKWGARVVYGDTDSMFVLLKGATKEQAFKIGNEIAEAVTATNPKPIKLKFEKTKKRYVGYMYENLDQKNPVFDAKGIETVRRDGCPAVAKILERSLKQLFESRDISVVKQYIQRQCVKVLEAKASMQDLTFAKEYRGSGSYRPGACVPALELTRRMMAFDRRLEPRVGERVPYVIVYGRPGVPLIQLVRRPLEVLQDPNLRLNATYYITKQILPPLARIFNLIGVDVFSWYQELPRVQKVWSSGVFAGGEESTRKGTISQYFTTLHCPVCDELTQLGVCERCRAEPQLVAVTLHQDLRLWESQQDQLLKVCRSCSGSAERQVPCITLDCPVLYKLSRVNRHLSRGPYLRQLLEQF</sequence>
<comment type="subunit">
    <text evidence="18">Heterodimer with MAD2L2. This dimer forms the minimal DNA polymerase zeta complex (Pol-zeta2), with REV3L bearing DNA polymerase catalytic activity, although its activity is very low in this context. Component of the tetrameric Pol-zeta complex (Pol-zeta4), which consists of REV3L, MAD2L2, POLD2 and POLD3; Pol-zeta4 is the fully active form of DNA polymerase zeta.</text>
</comment>
<dbReference type="InterPro" id="IPR032757">
    <property type="entry name" value="DUF4683"/>
</dbReference>
<feature type="compositionally biased region" description="Polar residues" evidence="20">
    <location>
        <begin position="1923"/>
        <end position="1933"/>
    </location>
</feature>
<feature type="compositionally biased region" description="Polar residues" evidence="20">
    <location>
        <begin position="550"/>
        <end position="568"/>
    </location>
</feature>
<feature type="compositionally biased region" description="Basic and acidic residues" evidence="20">
    <location>
        <begin position="1337"/>
        <end position="1346"/>
    </location>
</feature>
<evidence type="ECO:0000256" key="7">
    <source>
        <dbReference type="ARBA" id="ARBA00022695"/>
    </source>
</evidence>
<comment type="function">
    <text evidence="17">Catalytic subunit of the DNA polymerase zeta complex, an error-prone polymerase specialized in translesion DNA synthesis (TLS). Lacks an intrinsic 3'-5' exonuclease activity and thus has no proofreading function.</text>
</comment>
<dbReference type="GO" id="GO:0003887">
    <property type="term" value="F:DNA-directed DNA polymerase activity"/>
    <property type="evidence" value="ECO:0007669"/>
    <property type="project" value="UniProtKB-KW"/>
</dbReference>
<dbReference type="Gene3D" id="3.30.342.10">
    <property type="entry name" value="DNA Polymerase, chain B, domain 1"/>
    <property type="match status" value="1"/>
</dbReference>
<dbReference type="GO" id="GO:0051536">
    <property type="term" value="F:iron-sulfur cluster binding"/>
    <property type="evidence" value="ECO:0007669"/>
    <property type="project" value="UniProtKB-KW"/>
</dbReference>
<evidence type="ECO:0000259" key="26">
    <source>
        <dbReference type="Pfam" id="PF24065"/>
    </source>
</evidence>
<feature type="compositionally biased region" description="Polar residues" evidence="20">
    <location>
        <begin position="85"/>
        <end position="97"/>
    </location>
</feature>
<feature type="compositionally biased region" description="Polar residues" evidence="20">
    <location>
        <begin position="1792"/>
        <end position="1814"/>
    </location>
</feature>
<dbReference type="PROSITE" id="PS00116">
    <property type="entry name" value="DNA_POLYMERASE_B"/>
    <property type="match status" value="1"/>
</dbReference>
<dbReference type="Pfam" id="PF00136">
    <property type="entry name" value="DNA_pol_B"/>
    <property type="match status" value="1"/>
</dbReference>
<dbReference type="InterPro" id="IPR025687">
    <property type="entry name" value="Znf-C4pol"/>
</dbReference>
<dbReference type="SUPFAM" id="SSF53098">
    <property type="entry name" value="Ribonuclease H-like"/>
    <property type="match status" value="1"/>
</dbReference>
<feature type="region of interest" description="Disordered" evidence="20">
    <location>
        <begin position="1792"/>
        <end position="1835"/>
    </location>
</feature>
<dbReference type="FunFam" id="3.30.342.10:FF:000002">
    <property type="entry name" value="DNA polymerase zeta catalytic subunit isoform X1"/>
    <property type="match status" value="1"/>
</dbReference>
<feature type="compositionally biased region" description="Polar residues" evidence="20">
    <location>
        <begin position="2418"/>
        <end position="2435"/>
    </location>
</feature>
<dbReference type="GO" id="GO:0000724">
    <property type="term" value="P:double-strand break repair via homologous recombination"/>
    <property type="evidence" value="ECO:0007669"/>
    <property type="project" value="TreeGrafter"/>
</dbReference>
<dbReference type="InterPro" id="IPR042087">
    <property type="entry name" value="DNA_pol_B_thumb"/>
</dbReference>
<dbReference type="GO" id="GO:0000166">
    <property type="term" value="F:nucleotide binding"/>
    <property type="evidence" value="ECO:0007669"/>
    <property type="project" value="InterPro"/>
</dbReference>
<feature type="region of interest" description="Disordered" evidence="20">
    <location>
        <begin position="1896"/>
        <end position="1944"/>
    </location>
</feature>
<dbReference type="GO" id="GO:0042276">
    <property type="term" value="P:error-prone translesion synthesis"/>
    <property type="evidence" value="ECO:0007669"/>
    <property type="project" value="TreeGrafter"/>
</dbReference>
<dbReference type="FunFam" id="3.30.420.10:FF:000024">
    <property type="entry name" value="DNA polymerase zeta catalytic subunit"/>
    <property type="match status" value="1"/>
</dbReference>
<feature type="region of interest" description="Disordered" evidence="20">
    <location>
        <begin position="549"/>
        <end position="584"/>
    </location>
</feature>
<feature type="domain" description="DNA-directed DNA polymerase family B multifunctional" evidence="21">
    <location>
        <begin position="2805"/>
        <end position="3247"/>
    </location>
</feature>
<dbReference type="GO" id="GO:0003677">
    <property type="term" value="F:DNA binding"/>
    <property type="evidence" value="ECO:0007669"/>
    <property type="project" value="InterPro"/>
</dbReference>
<feature type="region of interest" description="Disordered" evidence="20">
    <location>
        <begin position="1524"/>
        <end position="1690"/>
    </location>
</feature>
<dbReference type="EMBL" id="SOYY01000018">
    <property type="protein sequence ID" value="KAA0708872.1"/>
    <property type="molecule type" value="Genomic_DNA"/>
</dbReference>
<dbReference type="EC" id="2.7.7.7" evidence="4"/>
<evidence type="ECO:0000256" key="16">
    <source>
        <dbReference type="ARBA" id="ARBA00049244"/>
    </source>
</evidence>
<keyword evidence="11" id="KW-0239">DNA-directed DNA polymerase</keyword>
<dbReference type="Gene3D" id="3.30.420.10">
    <property type="entry name" value="Ribonuclease H-like superfamily/Ribonuclease H"/>
    <property type="match status" value="1"/>
</dbReference>
<dbReference type="InterPro" id="IPR056447">
    <property type="entry name" value="REV3_N"/>
</dbReference>